<dbReference type="SUPFAM" id="SSF56112">
    <property type="entry name" value="Protein kinase-like (PK-like)"/>
    <property type="match status" value="1"/>
</dbReference>
<dbReference type="Gene3D" id="1.10.510.10">
    <property type="entry name" value="Transferase(Phosphotransferase) domain 1"/>
    <property type="match status" value="1"/>
</dbReference>
<dbReference type="EMBL" id="JAIWYP010000009">
    <property type="protein sequence ID" value="KAH3772974.1"/>
    <property type="molecule type" value="Genomic_DNA"/>
</dbReference>
<sequence>MVYLHNSAIKVHGHLSSSNCVIDSRFSLKITDYGPLSILDADRQMAFQSQRAASGTINHRSEK</sequence>
<accession>A0A9D4E372</accession>
<dbReference type="GO" id="GO:0004672">
    <property type="term" value="F:protein kinase activity"/>
    <property type="evidence" value="ECO:0007669"/>
    <property type="project" value="InterPro"/>
</dbReference>
<dbReference type="PROSITE" id="PS50011">
    <property type="entry name" value="PROTEIN_KINASE_DOM"/>
    <property type="match status" value="1"/>
</dbReference>
<dbReference type="AlphaFoldDB" id="A0A9D4E372"/>
<gene>
    <name evidence="2" type="ORF">DPMN_174322</name>
</gene>
<protein>
    <recommendedName>
        <fullName evidence="1">Protein kinase domain-containing protein</fullName>
    </recommendedName>
</protein>
<dbReference type="InterPro" id="IPR000719">
    <property type="entry name" value="Prot_kinase_dom"/>
</dbReference>
<comment type="caution">
    <text evidence="2">The sequence shown here is derived from an EMBL/GenBank/DDBJ whole genome shotgun (WGS) entry which is preliminary data.</text>
</comment>
<reference evidence="2" key="2">
    <citation type="submission" date="2020-11" db="EMBL/GenBank/DDBJ databases">
        <authorList>
            <person name="McCartney M.A."/>
            <person name="Auch B."/>
            <person name="Kono T."/>
            <person name="Mallez S."/>
            <person name="Becker A."/>
            <person name="Gohl D.M."/>
            <person name="Silverstein K.A.T."/>
            <person name="Koren S."/>
            <person name="Bechman K.B."/>
            <person name="Herman A."/>
            <person name="Abrahante J.E."/>
            <person name="Garbe J."/>
        </authorList>
    </citation>
    <scope>NUCLEOTIDE SEQUENCE</scope>
    <source>
        <strain evidence="2">Duluth1</strain>
        <tissue evidence="2">Whole animal</tissue>
    </source>
</reference>
<dbReference type="Proteomes" id="UP000828390">
    <property type="component" value="Unassembled WGS sequence"/>
</dbReference>
<evidence type="ECO:0000313" key="2">
    <source>
        <dbReference type="EMBL" id="KAH3772974.1"/>
    </source>
</evidence>
<feature type="domain" description="Protein kinase" evidence="1">
    <location>
        <begin position="1"/>
        <end position="63"/>
    </location>
</feature>
<reference evidence="2" key="1">
    <citation type="journal article" date="2019" name="bioRxiv">
        <title>The Genome of the Zebra Mussel, Dreissena polymorpha: A Resource for Invasive Species Research.</title>
        <authorList>
            <person name="McCartney M.A."/>
            <person name="Auch B."/>
            <person name="Kono T."/>
            <person name="Mallez S."/>
            <person name="Zhang Y."/>
            <person name="Obille A."/>
            <person name="Becker A."/>
            <person name="Abrahante J.E."/>
            <person name="Garbe J."/>
            <person name="Badalamenti J.P."/>
            <person name="Herman A."/>
            <person name="Mangelson H."/>
            <person name="Liachko I."/>
            <person name="Sullivan S."/>
            <person name="Sone E.D."/>
            <person name="Koren S."/>
            <person name="Silverstein K.A.T."/>
            <person name="Beckman K.B."/>
            <person name="Gohl D.M."/>
        </authorList>
    </citation>
    <scope>NUCLEOTIDE SEQUENCE</scope>
    <source>
        <strain evidence="2">Duluth1</strain>
        <tissue evidence="2">Whole animal</tissue>
    </source>
</reference>
<evidence type="ECO:0000259" key="1">
    <source>
        <dbReference type="PROSITE" id="PS50011"/>
    </source>
</evidence>
<keyword evidence="3" id="KW-1185">Reference proteome</keyword>
<dbReference type="InterPro" id="IPR011009">
    <property type="entry name" value="Kinase-like_dom_sf"/>
</dbReference>
<organism evidence="2 3">
    <name type="scientific">Dreissena polymorpha</name>
    <name type="common">Zebra mussel</name>
    <name type="synonym">Mytilus polymorpha</name>
    <dbReference type="NCBI Taxonomy" id="45954"/>
    <lineage>
        <taxon>Eukaryota</taxon>
        <taxon>Metazoa</taxon>
        <taxon>Spiralia</taxon>
        <taxon>Lophotrochozoa</taxon>
        <taxon>Mollusca</taxon>
        <taxon>Bivalvia</taxon>
        <taxon>Autobranchia</taxon>
        <taxon>Heteroconchia</taxon>
        <taxon>Euheterodonta</taxon>
        <taxon>Imparidentia</taxon>
        <taxon>Neoheterodontei</taxon>
        <taxon>Myida</taxon>
        <taxon>Dreissenoidea</taxon>
        <taxon>Dreissenidae</taxon>
        <taxon>Dreissena</taxon>
    </lineage>
</organism>
<proteinExistence type="predicted"/>
<dbReference type="GO" id="GO:0005524">
    <property type="term" value="F:ATP binding"/>
    <property type="evidence" value="ECO:0007669"/>
    <property type="project" value="InterPro"/>
</dbReference>
<evidence type="ECO:0000313" key="3">
    <source>
        <dbReference type="Proteomes" id="UP000828390"/>
    </source>
</evidence>
<name>A0A9D4E372_DREPO</name>